<evidence type="ECO:0000313" key="1">
    <source>
        <dbReference type="EMBL" id="SOS40009.1"/>
    </source>
</evidence>
<accession>A0A2K4WVU7</accession>
<proteinExistence type="predicted"/>
<gene>
    <name evidence="1" type="ORF">CFBP3840_02966</name>
</gene>
<dbReference type="AlphaFoldDB" id="A0A2K4WVU7"/>
<evidence type="ECO:0000313" key="2">
    <source>
        <dbReference type="Proteomes" id="UP000238095"/>
    </source>
</evidence>
<dbReference type="Proteomes" id="UP000238095">
    <property type="component" value="Chromosome 1"/>
</dbReference>
<name>A0A2K4WVU7_PSESX</name>
<dbReference type="EMBL" id="LT963409">
    <property type="protein sequence ID" value="SOS40009.1"/>
    <property type="molecule type" value="Genomic_DNA"/>
</dbReference>
<dbReference type="RefSeq" id="WP_060403642.1">
    <property type="nucleotide sequence ID" value="NZ_LT963409.1"/>
</dbReference>
<organism evidence="1 2">
    <name type="scientific">Pseudomonas syringae</name>
    <dbReference type="NCBI Taxonomy" id="317"/>
    <lineage>
        <taxon>Bacteria</taxon>
        <taxon>Pseudomonadati</taxon>
        <taxon>Pseudomonadota</taxon>
        <taxon>Gammaproteobacteria</taxon>
        <taxon>Pseudomonadales</taxon>
        <taxon>Pseudomonadaceae</taxon>
        <taxon>Pseudomonas</taxon>
    </lineage>
</organism>
<protein>
    <submittedName>
        <fullName evidence="1">Uncharacterized protein</fullName>
    </submittedName>
</protein>
<reference evidence="1 2" key="1">
    <citation type="submission" date="2017-11" db="EMBL/GenBank/DDBJ databases">
        <authorList>
            <person name="Han C.G."/>
        </authorList>
    </citation>
    <scope>NUCLEOTIDE SEQUENCE [LARGE SCALE GENOMIC DNA]</scope>
    <source>
        <strain evidence="1">CFBP3840</strain>
    </source>
</reference>
<sequence>MTTLSIRKSDKTELQAHIDAEVAAYKVTVQGNNPFTGDRSALGAIVPIFLETKGNQDRPLVEFAKLIEQGYQPTATVGLEAKLVLDQYKMQSMTVYVIKPEAEQANDIAAIKAKATETYERELEDHNDNVFAQEAQALKAEEARIAAELKAEDEAIAASEFERRVRERMRGARASK</sequence>